<dbReference type="EMBL" id="CAFZ01000565">
    <property type="protein sequence ID" value="CCA75959.1"/>
    <property type="molecule type" value="Genomic_DNA"/>
</dbReference>
<keyword evidence="3" id="KW-1185">Reference proteome</keyword>
<evidence type="ECO:0000313" key="3">
    <source>
        <dbReference type="Proteomes" id="UP000007148"/>
    </source>
</evidence>
<evidence type="ECO:0000256" key="1">
    <source>
        <dbReference type="SAM" id="MobiDB-lite"/>
    </source>
</evidence>
<dbReference type="HOGENOM" id="CLU_2961683_0_0_1"/>
<comment type="caution">
    <text evidence="2">The sequence shown here is derived from an EMBL/GenBank/DDBJ whole genome shotgun (WGS) entry which is preliminary data.</text>
</comment>
<accession>G4TXB6</accession>
<dbReference type="AlphaFoldDB" id="G4TXB6"/>
<feature type="region of interest" description="Disordered" evidence="1">
    <location>
        <begin position="1"/>
        <end position="29"/>
    </location>
</feature>
<reference evidence="2 3" key="1">
    <citation type="journal article" date="2011" name="PLoS Pathog.">
        <title>Endophytic Life Strategies Decoded by Genome and Transcriptome Analyses of the Mutualistic Root Symbiont Piriformospora indica.</title>
        <authorList>
            <person name="Zuccaro A."/>
            <person name="Lahrmann U."/>
            <person name="Guldener U."/>
            <person name="Langen G."/>
            <person name="Pfiffi S."/>
            <person name="Biedenkopf D."/>
            <person name="Wong P."/>
            <person name="Samans B."/>
            <person name="Grimm C."/>
            <person name="Basiewicz M."/>
            <person name="Murat C."/>
            <person name="Martin F."/>
            <person name="Kogel K.H."/>
        </authorList>
    </citation>
    <scope>NUCLEOTIDE SEQUENCE [LARGE SCALE GENOMIC DNA]</scope>
    <source>
        <strain evidence="2 3">DSM 11827</strain>
    </source>
</reference>
<gene>
    <name evidence="2" type="ORF">PIIN_09955</name>
</gene>
<name>G4TXB6_SERID</name>
<sequence length="59" mass="6524">MVQTETGPHKTGNKFTEKENKLRKSFSQTTESVAVARVCKDCSSGYSHPALAIARKRGR</sequence>
<evidence type="ECO:0000313" key="2">
    <source>
        <dbReference type="EMBL" id="CCA75959.1"/>
    </source>
</evidence>
<protein>
    <submittedName>
        <fullName evidence="2">Uncharacterized protein</fullName>
    </submittedName>
</protein>
<proteinExistence type="predicted"/>
<dbReference type="InParanoid" id="G4TXB6"/>
<dbReference type="Proteomes" id="UP000007148">
    <property type="component" value="Unassembled WGS sequence"/>
</dbReference>
<organism evidence="2 3">
    <name type="scientific">Serendipita indica (strain DSM 11827)</name>
    <name type="common">Root endophyte fungus</name>
    <name type="synonym">Piriformospora indica</name>
    <dbReference type="NCBI Taxonomy" id="1109443"/>
    <lineage>
        <taxon>Eukaryota</taxon>
        <taxon>Fungi</taxon>
        <taxon>Dikarya</taxon>
        <taxon>Basidiomycota</taxon>
        <taxon>Agaricomycotina</taxon>
        <taxon>Agaricomycetes</taxon>
        <taxon>Sebacinales</taxon>
        <taxon>Serendipitaceae</taxon>
        <taxon>Serendipita</taxon>
    </lineage>
</organism>